<name>F8AFE3_PYRYC</name>
<reference evidence="1 2" key="1">
    <citation type="journal article" date="2011" name="J. Bacteriol.">
        <title>Complete genome sequence of the obligate piezophilic hyperthermophilic archaeon Pyrococcus yayanosii CH1.</title>
        <authorList>
            <person name="Jun X."/>
            <person name="Lupeng L."/>
            <person name="Minjuan X."/>
            <person name="Oger P."/>
            <person name="Fengping W."/>
            <person name="Jebbar M."/>
            <person name="Xiang X."/>
        </authorList>
    </citation>
    <scope>NUCLEOTIDE SEQUENCE [LARGE SCALE GENOMIC DNA]</scope>
    <source>
        <strain evidence="2">CH1 / JCM 16557</strain>
    </source>
</reference>
<dbReference type="AlphaFoldDB" id="F8AFE3"/>
<dbReference type="KEGG" id="pya:PYCH_00370"/>
<dbReference type="eggNOG" id="arCOG07127">
    <property type="taxonomic scope" value="Archaea"/>
</dbReference>
<protein>
    <submittedName>
        <fullName evidence="1">Uncharacterized protein</fullName>
    </submittedName>
</protein>
<proteinExistence type="predicted"/>
<evidence type="ECO:0000313" key="2">
    <source>
        <dbReference type="Proteomes" id="UP000008386"/>
    </source>
</evidence>
<keyword evidence="2" id="KW-1185">Reference proteome</keyword>
<gene>
    <name evidence="1" type="ordered locus">PYCH_00370</name>
</gene>
<dbReference type="HOGENOM" id="CLU_2784272_0_0_2"/>
<organism evidence="1 2">
    <name type="scientific">Pyrococcus yayanosii (strain CH1 / JCM 16557)</name>
    <dbReference type="NCBI Taxonomy" id="529709"/>
    <lineage>
        <taxon>Archaea</taxon>
        <taxon>Methanobacteriati</taxon>
        <taxon>Methanobacteriota</taxon>
        <taxon>Thermococci</taxon>
        <taxon>Thermococcales</taxon>
        <taxon>Thermococcaceae</taxon>
        <taxon>Pyrococcus</taxon>
    </lineage>
</organism>
<evidence type="ECO:0000313" key="1">
    <source>
        <dbReference type="EMBL" id="AEH23750.1"/>
    </source>
</evidence>
<accession>F8AFE3</accession>
<dbReference type="Proteomes" id="UP000008386">
    <property type="component" value="Chromosome"/>
</dbReference>
<sequence length="68" mass="7417">MVVSAYGKPSFQNSALVKLTIEVANLTPKDVSINFGGYTSGVLSFRKEGSIEVYAVEIFFPHSALSRF</sequence>
<dbReference type="EMBL" id="CP002779">
    <property type="protein sequence ID" value="AEH23750.1"/>
    <property type="molecule type" value="Genomic_DNA"/>
</dbReference>